<keyword evidence="2" id="KW-0378">Hydrolase</keyword>
<feature type="domain" description="Thioesterase" evidence="3">
    <location>
        <begin position="40"/>
        <end position="116"/>
    </location>
</feature>
<dbReference type="GO" id="GO:0047617">
    <property type="term" value="F:fatty acyl-CoA hydrolase activity"/>
    <property type="evidence" value="ECO:0007669"/>
    <property type="project" value="InterPro"/>
</dbReference>
<dbReference type="AlphaFoldDB" id="A0A3M6QMI0"/>
<dbReference type="NCBIfam" id="TIGR00369">
    <property type="entry name" value="unchar_dom_1"/>
    <property type="match status" value="1"/>
</dbReference>
<dbReference type="OrthoDB" id="4717506at2"/>
<dbReference type="InterPro" id="IPR006683">
    <property type="entry name" value="Thioestr_dom"/>
</dbReference>
<name>A0A3M6QMI0_9BURK</name>
<dbReference type="PANTHER" id="PTHR21660">
    <property type="entry name" value="THIOESTERASE SUPERFAMILY MEMBER-RELATED"/>
    <property type="match status" value="1"/>
</dbReference>
<evidence type="ECO:0000256" key="2">
    <source>
        <dbReference type="ARBA" id="ARBA00022801"/>
    </source>
</evidence>
<comment type="caution">
    <text evidence="4">The sequence shown here is derived from an EMBL/GenBank/DDBJ whole genome shotgun (WGS) entry which is preliminary data.</text>
</comment>
<evidence type="ECO:0000259" key="3">
    <source>
        <dbReference type="Pfam" id="PF03061"/>
    </source>
</evidence>
<evidence type="ECO:0000256" key="1">
    <source>
        <dbReference type="ARBA" id="ARBA00008324"/>
    </source>
</evidence>
<dbReference type="Gene3D" id="3.10.129.10">
    <property type="entry name" value="Hotdog Thioesterase"/>
    <property type="match status" value="1"/>
</dbReference>
<organism evidence="4 5">
    <name type="scientific">Corticibacter populi</name>
    <dbReference type="NCBI Taxonomy" id="1550736"/>
    <lineage>
        <taxon>Bacteria</taxon>
        <taxon>Pseudomonadati</taxon>
        <taxon>Pseudomonadota</taxon>
        <taxon>Betaproteobacteria</taxon>
        <taxon>Burkholderiales</taxon>
        <taxon>Comamonadaceae</taxon>
        <taxon>Corticibacter</taxon>
    </lineage>
</organism>
<dbReference type="InterPro" id="IPR039298">
    <property type="entry name" value="ACOT13"/>
</dbReference>
<dbReference type="EMBL" id="RDQO01000005">
    <property type="protein sequence ID" value="RMX04256.1"/>
    <property type="molecule type" value="Genomic_DNA"/>
</dbReference>
<dbReference type="InterPro" id="IPR029069">
    <property type="entry name" value="HotDog_dom_sf"/>
</dbReference>
<dbReference type="PANTHER" id="PTHR21660:SF1">
    <property type="entry name" value="ACYL-COENZYME A THIOESTERASE 13"/>
    <property type="match status" value="1"/>
</dbReference>
<proteinExistence type="inferred from homology"/>
<evidence type="ECO:0000313" key="4">
    <source>
        <dbReference type="EMBL" id="RMX04256.1"/>
    </source>
</evidence>
<evidence type="ECO:0000313" key="5">
    <source>
        <dbReference type="Proteomes" id="UP000278006"/>
    </source>
</evidence>
<dbReference type="RefSeq" id="WP_122231067.1">
    <property type="nucleotide sequence ID" value="NZ_RDQO01000005.1"/>
</dbReference>
<keyword evidence="5" id="KW-1185">Reference proteome</keyword>
<sequence>MSQAGFEIPFVKHLGLEIVEFGDGRSLLRFAPRPEHGNSYGMAHGGAVMTLLDVAMAVAAMDPAQPGIGGITIEMKTSFMRPAIGVLSARGQVLHRTRSLVFLEASVLNGDDQVCAHATGTFTLRPRPAPAELGTGSGIAA</sequence>
<dbReference type="Pfam" id="PF03061">
    <property type="entry name" value="4HBT"/>
    <property type="match status" value="1"/>
</dbReference>
<dbReference type="SUPFAM" id="SSF54637">
    <property type="entry name" value="Thioesterase/thiol ester dehydrase-isomerase"/>
    <property type="match status" value="1"/>
</dbReference>
<dbReference type="InterPro" id="IPR003736">
    <property type="entry name" value="PAAI_dom"/>
</dbReference>
<accession>A0A3M6QMI0</accession>
<comment type="similarity">
    <text evidence="1">Belongs to the thioesterase PaaI family.</text>
</comment>
<dbReference type="CDD" id="cd03443">
    <property type="entry name" value="PaaI_thioesterase"/>
    <property type="match status" value="1"/>
</dbReference>
<dbReference type="Proteomes" id="UP000278006">
    <property type="component" value="Unassembled WGS sequence"/>
</dbReference>
<gene>
    <name evidence="4" type="ORF">D8I35_15830</name>
</gene>
<reference evidence="4 5" key="1">
    <citation type="submission" date="2018-10" db="EMBL/GenBank/DDBJ databases">
        <title>Draft genome of Cortibacter populi DSM10536.</title>
        <authorList>
            <person name="Bernier A.-M."/>
            <person name="Bernard K."/>
        </authorList>
    </citation>
    <scope>NUCLEOTIDE SEQUENCE [LARGE SCALE GENOMIC DNA]</scope>
    <source>
        <strain evidence="4 5">DSM 105136</strain>
    </source>
</reference>
<protein>
    <submittedName>
        <fullName evidence="4">PaaI family thioesterase</fullName>
    </submittedName>
</protein>